<evidence type="ECO:0000256" key="4">
    <source>
        <dbReference type="ARBA" id="ARBA00022881"/>
    </source>
</evidence>
<dbReference type="InterPro" id="IPR050066">
    <property type="entry name" value="UvrABC_protein_C"/>
</dbReference>
<evidence type="ECO:0000256" key="5">
    <source>
        <dbReference type="ARBA" id="ARBA00023204"/>
    </source>
</evidence>
<dbReference type="InterPro" id="IPR001943">
    <property type="entry name" value="UVR_dom"/>
</dbReference>
<dbReference type="EMBL" id="DVIU01000281">
    <property type="protein sequence ID" value="HIS37647.1"/>
    <property type="molecule type" value="Genomic_DNA"/>
</dbReference>
<comment type="function">
    <text evidence="6">The UvrABC repair system catalyzes the recognition and processing of DNA lesions. UvrC both incises the 5' and 3' sides of the lesion. The N-terminal half is responsible for the 3' incision and the C-terminal half is responsible for the 5' incision.</text>
</comment>
<dbReference type="SUPFAM" id="SSF46600">
    <property type="entry name" value="C-terminal UvrC-binding domain of UvrB"/>
    <property type="match status" value="1"/>
</dbReference>
<evidence type="ECO:0000256" key="2">
    <source>
        <dbReference type="ARBA" id="ARBA00022763"/>
    </source>
</evidence>
<reference evidence="10" key="2">
    <citation type="journal article" date="2021" name="PeerJ">
        <title>Extensive microbial diversity within the chicken gut microbiome revealed by metagenomics and culture.</title>
        <authorList>
            <person name="Gilroy R."/>
            <person name="Ravi A."/>
            <person name="Getino M."/>
            <person name="Pursley I."/>
            <person name="Horton D.L."/>
            <person name="Alikhan N.F."/>
            <person name="Baker D."/>
            <person name="Gharbi K."/>
            <person name="Hall N."/>
            <person name="Watson M."/>
            <person name="Adriaenssens E.M."/>
            <person name="Foster-Nyarko E."/>
            <person name="Jarju S."/>
            <person name="Secka A."/>
            <person name="Antonio M."/>
            <person name="Oren A."/>
            <person name="Chaudhuri R.R."/>
            <person name="La Ragione R."/>
            <person name="Hildebrand F."/>
            <person name="Pallen M.J."/>
        </authorList>
    </citation>
    <scope>NUCLEOTIDE SEQUENCE</scope>
    <source>
        <strain evidence="10">6276</strain>
    </source>
</reference>
<dbReference type="GO" id="GO:0006289">
    <property type="term" value="P:nucleotide-excision repair"/>
    <property type="evidence" value="ECO:0007669"/>
    <property type="project" value="UniProtKB-UniRule"/>
</dbReference>
<dbReference type="Gene3D" id="3.40.1440.10">
    <property type="entry name" value="GIY-YIG endonuclease"/>
    <property type="match status" value="1"/>
</dbReference>
<name>A0A9D1F297_9BACT</name>
<keyword evidence="3 6" id="KW-0228">DNA excision</keyword>
<dbReference type="Pfam" id="PF01541">
    <property type="entry name" value="GIY-YIG"/>
    <property type="match status" value="1"/>
</dbReference>
<gene>
    <name evidence="6 10" type="primary">uvrC</name>
    <name evidence="10" type="ORF">IAC10_13660</name>
</gene>
<evidence type="ECO:0000259" key="7">
    <source>
        <dbReference type="PROSITE" id="PS50151"/>
    </source>
</evidence>
<dbReference type="GO" id="GO:0003677">
    <property type="term" value="F:DNA binding"/>
    <property type="evidence" value="ECO:0007669"/>
    <property type="project" value="UniProtKB-UniRule"/>
</dbReference>
<dbReference type="Pfam" id="PF22920">
    <property type="entry name" value="UvrC_RNaseH"/>
    <property type="match status" value="1"/>
</dbReference>
<dbReference type="FunFam" id="3.40.1440.10:FF:000001">
    <property type="entry name" value="UvrABC system protein C"/>
    <property type="match status" value="1"/>
</dbReference>
<dbReference type="NCBIfam" id="TIGR00194">
    <property type="entry name" value="uvrC"/>
    <property type="match status" value="1"/>
</dbReference>
<dbReference type="Pfam" id="PF02151">
    <property type="entry name" value="UVR"/>
    <property type="match status" value="1"/>
</dbReference>
<dbReference type="GO" id="GO:0009432">
    <property type="term" value="P:SOS response"/>
    <property type="evidence" value="ECO:0007669"/>
    <property type="project" value="UniProtKB-UniRule"/>
</dbReference>
<dbReference type="GO" id="GO:0009381">
    <property type="term" value="F:excinuclease ABC activity"/>
    <property type="evidence" value="ECO:0007669"/>
    <property type="project" value="UniProtKB-UniRule"/>
</dbReference>
<dbReference type="InterPro" id="IPR047296">
    <property type="entry name" value="GIY-YIG_UvrC_Cho"/>
</dbReference>
<dbReference type="Proteomes" id="UP000823928">
    <property type="component" value="Unassembled WGS sequence"/>
</dbReference>
<protein>
    <recommendedName>
        <fullName evidence="6">UvrABC system protein C</fullName>
        <shortName evidence="6">Protein UvrC</shortName>
    </recommendedName>
    <alternativeName>
        <fullName evidence="6">Excinuclease ABC subunit C</fullName>
    </alternativeName>
</protein>
<comment type="caution">
    <text evidence="10">The sequence shown here is derived from an EMBL/GenBank/DDBJ whole genome shotgun (WGS) entry which is preliminary data.</text>
</comment>
<dbReference type="GO" id="GO:0005737">
    <property type="term" value="C:cytoplasm"/>
    <property type="evidence" value="ECO:0007669"/>
    <property type="project" value="UniProtKB-SubCell"/>
</dbReference>
<reference evidence="10" key="1">
    <citation type="submission" date="2020-10" db="EMBL/GenBank/DDBJ databases">
        <authorList>
            <person name="Gilroy R."/>
        </authorList>
    </citation>
    <scope>NUCLEOTIDE SEQUENCE</scope>
    <source>
        <strain evidence="10">6276</strain>
    </source>
</reference>
<dbReference type="InterPro" id="IPR038476">
    <property type="entry name" value="UvrC_RNase_H_dom_sf"/>
</dbReference>
<evidence type="ECO:0000259" key="8">
    <source>
        <dbReference type="PROSITE" id="PS50164"/>
    </source>
</evidence>
<dbReference type="SUPFAM" id="SSF82771">
    <property type="entry name" value="GIY-YIG endonuclease"/>
    <property type="match status" value="1"/>
</dbReference>
<evidence type="ECO:0000313" key="11">
    <source>
        <dbReference type="Proteomes" id="UP000823928"/>
    </source>
</evidence>
<evidence type="ECO:0000259" key="9">
    <source>
        <dbReference type="PROSITE" id="PS50165"/>
    </source>
</evidence>
<feature type="domain" description="UVR" evidence="7">
    <location>
        <begin position="202"/>
        <end position="237"/>
    </location>
</feature>
<dbReference type="InterPro" id="IPR001162">
    <property type="entry name" value="UvrC_RNase_H_dom"/>
</dbReference>
<proteinExistence type="inferred from homology"/>
<accession>A0A9D1F297</accession>
<comment type="similarity">
    <text evidence="6">Belongs to the UvrC family.</text>
</comment>
<dbReference type="InterPro" id="IPR000305">
    <property type="entry name" value="GIY-YIG_endonuc"/>
</dbReference>
<dbReference type="NCBIfam" id="NF001824">
    <property type="entry name" value="PRK00558.1-5"/>
    <property type="match status" value="1"/>
</dbReference>
<evidence type="ECO:0000256" key="6">
    <source>
        <dbReference type="HAMAP-Rule" id="MF_00203"/>
    </source>
</evidence>
<evidence type="ECO:0000256" key="3">
    <source>
        <dbReference type="ARBA" id="ARBA00022769"/>
    </source>
</evidence>
<feature type="domain" description="UvrC family homology region profile" evidence="9">
    <location>
        <begin position="254"/>
        <end position="486"/>
    </location>
</feature>
<keyword evidence="1 6" id="KW-0963">Cytoplasm</keyword>
<dbReference type="PROSITE" id="PS50164">
    <property type="entry name" value="GIY_YIG"/>
    <property type="match status" value="1"/>
</dbReference>
<organism evidence="10 11">
    <name type="scientific">Candidatus Scatousia excrementigallinarum</name>
    <dbReference type="NCBI Taxonomy" id="2840935"/>
    <lineage>
        <taxon>Bacteria</taxon>
        <taxon>Candidatus Scatousia</taxon>
    </lineage>
</organism>
<dbReference type="Pfam" id="PF08459">
    <property type="entry name" value="UvrC_RNaseH_dom"/>
    <property type="match status" value="1"/>
</dbReference>
<dbReference type="Gene3D" id="4.10.860.10">
    <property type="entry name" value="UVR domain"/>
    <property type="match status" value="1"/>
</dbReference>
<dbReference type="CDD" id="cd10434">
    <property type="entry name" value="GIY-YIG_UvrC_Cho"/>
    <property type="match status" value="1"/>
</dbReference>
<keyword evidence="2 6" id="KW-0227">DNA damage</keyword>
<dbReference type="PANTHER" id="PTHR30562:SF1">
    <property type="entry name" value="UVRABC SYSTEM PROTEIN C"/>
    <property type="match status" value="1"/>
</dbReference>
<comment type="subunit">
    <text evidence="6">Interacts with UvrB in an incision complex.</text>
</comment>
<dbReference type="GO" id="GO:0009380">
    <property type="term" value="C:excinuclease repair complex"/>
    <property type="evidence" value="ECO:0007669"/>
    <property type="project" value="InterPro"/>
</dbReference>
<dbReference type="SMART" id="SM00465">
    <property type="entry name" value="GIYc"/>
    <property type="match status" value="1"/>
</dbReference>
<dbReference type="PANTHER" id="PTHR30562">
    <property type="entry name" value="UVRC/OXIDOREDUCTASE"/>
    <property type="match status" value="1"/>
</dbReference>
<dbReference type="AlphaFoldDB" id="A0A9D1F297"/>
<dbReference type="InterPro" id="IPR004791">
    <property type="entry name" value="UvrC"/>
</dbReference>
<feature type="domain" description="GIY-YIG" evidence="8">
    <location>
        <begin position="14"/>
        <end position="93"/>
    </location>
</feature>
<dbReference type="HAMAP" id="MF_00203">
    <property type="entry name" value="UvrC"/>
    <property type="match status" value="1"/>
</dbReference>
<evidence type="ECO:0000313" key="10">
    <source>
        <dbReference type="EMBL" id="HIS37647.1"/>
    </source>
</evidence>
<keyword evidence="4 6" id="KW-0267">Excision nuclease</keyword>
<comment type="subcellular location">
    <subcellularLocation>
        <location evidence="6">Cytoplasm</location>
    </subcellularLocation>
</comment>
<keyword evidence="6" id="KW-0742">SOS response</keyword>
<dbReference type="PROSITE" id="PS50165">
    <property type="entry name" value="UVRC"/>
    <property type="match status" value="1"/>
</dbReference>
<keyword evidence="5 6" id="KW-0234">DNA repair</keyword>
<dbReference type="PROSITE" id="PS50151">
    <property type="entry name" value="UVR"/>
    <property type="match status" value="1"/>
</dbReference>
<dbReference type="InterPro" id="IPR035901">
    <property type="entry name" value="GIY-YIG_endonuc_sf"/>
</dbReference>
<dbReference type="Gene3D" id="3.30.420.340">
    <property type="entry name" value="UvrC, RNAse H endonuclease domain"/>
    <property type="match status" value="1"/>
</dbReference>
<dbReference type="InterPro" id="IPR036876">
    <property type="entry name" value="UVR_dom_sf"/>
</dbReference>
<evidence type="ECO:0000256" key="1">
    <source>
        <dbReference type="ARBA" id="ARBA00022490"/>
    </source>
</evidence>
<sequence length="554" mass="64955">MNENLKQTLKLLPSLPGCYIYYNKDNEIIYVGKAKILKRRVMSYFNKKHHDSVKVQVLVSQIERMEYIITNTEVEALILESHLIKKHKPRYNVLLKDDKKYPYFLITDEDFPRITVVRKKNMNPEKGRYYGPYTDVRAMYSTLDFLKKIFPLKQCKTPKFKDRPCLYYQIGRCMAPCQNKVTSEEYKNLVKQAELFLAGKQSELMAQLMEQMQKYAASEQFEKAARLRDSYNDLKKTLEKQKVVYENTKLNEDIISMLNEDGIFAIVILMIREGRLIDKKDFVYEVEEEDKTEFFATFFKEYYNTLQLEFPDKIVSNELENVGEKALYEEWLEIIAHKKVKISYGKSAQGKELQMLADKNARVVLDNAKIKKMVKINEDFNEIGAYLAEKLYLRNFPHRMECYDISHIQGTNTVASMVVFINGLPKKSEYRKFKVRTTEGKPDDFQSMKEVLTRRISHLGEKKWEKPDLMIIDGGKGQLSSVMEIIEGLGVKDIDVVSLAKRNEEVFLPHKSEPVILPRDSGALFLFQRIRDEAHRFAITYHRDLRSKAIKKGK</sequence>